<dbReference type="OrthoDB" id="665691at2"/>
<feature type="chain" id="PRO_5017707437" evidence="1">
    <location>
        <begin position="21"/>
        <end position="196"/>
    </location>
</feature>
<gene>
    <name evidence="2" type="ORF">D3H65_31765</name>
</gene>
<evidence type="ECO:0000256" key="1">
    <source>
        <dbReference type="SAM" id="SignalP"/>
    </source>
</evidence>
<dbReference type="EMBL" id="CP032157">
    <property type="protein sequence ID" value="AXY78294.1"/>
    <property type="molecule type" value="Genomic_DNA"/>
</dbReference>
<protein>
    <submittedName>
        <fullName evidence="2">Uncharacterized protein</fullName>
    </submittedName>
</protein>
<dbReference type="AlphaFoldDB" id="A0A3B7MUT0"/>
<name>A0A3B7MUT0_9BACT</name>
<dbReference type="RefSeq" id="WP_119054166.1">
    <property type="nucleotide sequence ID" value="NZ_CP032157.1"/>
</dbReference>
<organism evidence="2 3">
    <name type="scientific">Paraflavitalea soli</name>
    <dbReference type="NCBI Taxonomy" id="2315862"/>
    <lineage>
        <taxon>Bacteria</taxon>
        <taxon>Pseudomonadati</taxon>
        <taxon>Bacteroidota</taxon>
        <taxon>Chitinophagia</taxon>
        <taxon>Chitinophagales</taxon>
        <taxon>Chitinophagaceae</taxon>
        <taxon>Paraflavitalea</taxon>
    </lineage>
</organism>
<proteinExistence type="predicted"/>
<evidence type="ECO:0000313" key="3">
    <source>
        <dbReference type="Proteomes" id="UP000263900"/>
    </source>
</evidence>
<dbReference type="Proteomes" id="UP000263900">
    <property type="component" value="Chromosome"/>
</dbReference>
<dbReference type="KEGG" id="pseg:D3H65_31765"/>
<sequence length="196" mass="22459">MKKLTNLLLAAMVMSLSVHAQFRIDKDPSPGFIKAVETILGDFPYNYRHITGDLVEATGDWHQYASTVSLPGSEACLVGLYHSELDTTASWQALMFRSETFGKAASAYKRLYQQLKLCKLRMVDGTVYYLDGDYEEASEDVDFTTSALRIETADERFREFHIELELLYKLDEWVVNVNMVSKKKDSEMRPDWMTGK</sequence>
<feature type="signal peptide" evidence="1">
    <location>
        <begin position="1"/>
        <end position="20"/>
    </location>
</feature>
<reference evidence="2 3" key="1">
    <citation type="submission" date="2018-09" db="EMBL/GenBank/DDBJ databases">
        <title>Genome sequencing of strain 6GH32-13.</title>
        <authorList>
            <person name="Weon H.-Y."/>
            <person name="Heo J."/>
            <person name="Kwon S.-W."/>
        </authorList>
    </citation>
    <scope>NUCLEOTIDE SEQUENCE [LARGE SCALE GENOMIC DNA]</scope>
    <source>
        <strain evidence="2 3">5GH32-13</strain>
    </source>
</reference>
<keyword evidence="1" id="KW-0732">Signal</keyword>
<evidence type="ECO:0000313" key="2">
    <source>
        <dbReference type="EMBL" id="AXY78294.1"/>
    </source>
</evidence>
<keyword evidence="3" id="KW-1185">Reference proteome</keyword>
<accession>A0A3B7MUT0</accession>